<proteinExistence type="predicted"/>
<dbReference type="Proteomes" id="UP001367508">
    <property type="component" value="Unassembled WGS sequence"/>
</dbReference>
<feature type="region of interest" description="Disordered" evidence="1">
    <location>
        <begin position="38"/>
        <end position="80"/>
    </location>
</feature>
<dbReference type="EMBL" id="JAYMYQ010000004">
    <property type="protein sequence ID" value="KAK7339361.1"/>
    <property type="molecule type" value="Genomic_DNA"/>
</dbReference>
<dbReference type="PANTHER" id="PTHR34961:SF1">
    <property type="entry name" value="ROOT MERISTEM GROWTH FACTOR 10"/>
    <property type="match status" value="1"/>
</dbReference>
<evidence type="ECO:0000313" key="3">
    <source>
        <dbReference type="EMBL" id="KAK7339361.1"/>
    </source>
</evidence>
<name>A0AAN9LNW1_CANGL</name>
<evidence type="ECO:0000256" key="2">
    <source>
        <dbReference type="SAM" id="SignalP"/>
    </source>
</evidence>
<keyword evidence="2" id="KW-0732">Signal</keyword>
<gene>
    <name evidence="3" type="ORF">VNO77_20022</name>
</gene>
<dbReference type="AlphaFoldDB" id="A0AAN9LNW1"/>
<evidence type="ECO:0000313" key="4">
    <source>
        <dbReference type="Proteomes" id="UP001367508"/>
    </source>
</evidence>
<comment type="caution">
    <text evidence="3">The sequence shown here is derived from an EMBL/GenBank/DDBJ whole genome shotgun (WGS) entry which is preliminary data.</text>
</comment>
<dbReference type="PANTHER" id="PTHR34961">
    <property type="entry name" value="TRANSMEMBRANE PROTEIN"/>
    <property type="match status" value="1"/>
</dbReference>
<feature type="region of interest" description="Disordered" evidence="1">
    <location>
        <begin position="93"/>
        <end position="134"/>
    </location>
</feature>
<feature type="chain" id="PRO_5043020665" evidence="2">
    <location>
        <begin position="21"/>
        <end position="134"/>
    </location>
</feature>
<accession>A0AAN9LNW1</accession>
<protein>
    <submittedName>
        <fullName evidence="3">Uncharacterized protein</fullName>
    </submittedName>
</protein>
<evidence type="ECO:0000256" key="1">
    <source>
        <dbReference type="SAM" id="MobiDB-lite"/>
    </source>
</evidence>
<feature type="compositionally biased region" description="Polar residues" evidence="1">
    <location>
        <begin position="93"/>
        <end position="104"/>
    </location>
</feature>
<reference evidence="3 4" key="1">
    <citation type="submission" date="2024-01" db="EMBL/GenBank/DDBJ databases">
        <title>The genomes of 5 underutilized Papilionoideae crops provide insights into root nodulation and disease resistanc.</title>
        <authorList>
            <person name="Jiang F."/>
        </authorList>
    </citation>
    <scope>NUCLEOTIDE SEQUENCE [LARGE SCALE GENOMIC DNA]</scope>
    <source>
        <strain evidence="3">LVBAO_FW01</strain>
        <tissue evidence="3">Leaves</tissue>
    </source>
</reference>
<sequence>MSVAYYLLFFLCILLHACSARLLSTLDKKLEKKPHFSIKDNEKNGLDTIPKEIGGMNEGNNRMKTWLVPQKPRKRRSTNQKVLKAMIKNSGAIQTKSLANSSVSWRVPHKKPRKKDPGFNLDYSPPKTHPPSHN</sequence>
<keyword evidence="4" id="KW-1185">Reference proteome</keyword>
<dbReference type="InterPro" id="IPR053313">
    <property type="entry name" value="RGF"/>
</dbReference>
<feature type="signal peptide" evidence="2">
    <location>
        <begin position="1"/>
        <end position="20"/>
    </location>
</feature>
<organism evidence="3 4">
    <name type="scientific">Canavalia gladiata</name>
    <name type="common">Sword bean</name>
    <name type="synonym">Dolichos gladiatus</name>
    <dbReference type="NCBI Taxonomy" id="3824"/>
    <lineage>
        <taxon>Eukaryota</taxon>
        <taxon>Viridiplantae</taxon>
        <taxon>Streptophyta</taxon>
        <taxon>Embryophyta</taxon>
        <taxon>Tracheophyta</taxon>
        <taxon>Spermatophyta</taxon>
        <taxon>Magnoliopsida</taxon>
        <taxon>eudicotyledons</taxon>
        <taxon>Gunneridae</taxon>
        <taxon>Pentapetalae</taxon>
        <taxon>rosids</taxon>
        <taxon>fabids</taxon>
        <taxon>Fabales</taxon>
        <taxon>Fabaceae</taxon>
        <taxon>Papilionoideae</taxon>
        <taxon>50 kb inversion clade</taxon>
        <taxon>NPAAA clade</taxon>
        <taxon>indigoferoid/millettioid clade</taxon>
        <taxon>Phaseoleae</taxon>
        <taxon>Canavalia</taxon>
    </lineage>
</organism>